<dbReference type="Proteomes" id="UP000529965">
    <property type="component" value="Unassembled WGS sequence"/>
</dbReference>
<evidence type="ECO:0000256" key="4">
    <source>
        <dbReference type="ARBA" id="ARBA00022729"/>
    </source>
</evidence>
<evidence type="ECO:0000256" key="3">
    <source>
        <dbReference type="ARBA" id="ARBA00022553"/>
    </source>
</evidence>
<organism evidence="9 10">
    <name type="scientific">Erithacus rubecula</name>
    <name type="common">European robin</name>
    <dbReference type="NCBI Taxonomy" id="37610"/>
    <lineage>
        <taxon>Eukaryota</taxon>
        <taxon>Metazoa</taxon>
        <taxon>Chordata</taxon>
        <taxon>Craniata</taxon>
        <taxon>Vertebrata</taxon>
        <taxon>Euteleostomi</taxon>
        <taxon>Archelosauria</taxon>
        <taxon>Archosauria</taxon>
        <taxon>Dinosauria</taxon>
        <taxon>Saurischia</taxon>
        <taxon>Theropoda</taxon>
        <taxon>Coelurosauria</taxon>
        <taxon>Aves</taxon>
        <taxon>Neognathae</taxon>
        <taxon>Neoaves</taxon>
        <taxon>Telluraves</taxon>
        <taxon>Australaves</taxon>
        <taxon>Passeriformes</taxon>
        <taxon>Turdidae</taxon>
        <taxon>Erithacus</taxon>
    </lineage>
</organism>
<dbReference type="EMBL" id="VZSK01000221">
    <property type="protein sequence ID" value="NWY65090.1"/>
    <property type="molecule type" value="Genomic_DNA"/>
</dbReference>
<keyword evidence="4" id="KW-0732">Signal</keyword>
<evidence type="ECO:0000256" key="1">
    <source>
        <dbReference type="ARBA" id="ARBA00004218"/>
    </source>
</evidence>
<dbReference type="AlphaFoldDB" id="A0A7K7G674"/>
<reference evidence="9 10" key="1">
    <citation type="submission" date="2019-09" db="EMBL/GenBank/DDBJ databases">
        <title>Bird 10,000 Genomes (B10K) Project - Family phase.</title>
        <authorList>
            <person name="Zhang G."/>
        </authorList>
    </citation>
    <scope>NUCLEOTIDE SEQUENCE [LARGE SCALE GENOMIC DNA]</scope>
    <source>
        <strain evidence="9">OUT-0015</strain>
        <tissue evidence="9">Blood</tissue>
    </source>
</reference>
<evidence type="ECO:0000313" key="10">
    <source>
        <dbReference type="Proteomes" id="UP000529965"/>
    </source>
</evidence>
<evidence type="ECO:0000256" key="2">
    <source>
        <dbReference type="ARBA" id="ARBA00018940"/>
    </source>
</evidence>
<feature type="non-terminal residue" evidence="9">
    <location>
        <position position="1"/>
    </location>
</feature>
<evidence type="ECO:0000256" key="6">
    <source>
        <dbReference type="ARBA" id="ARBA00032734"/>
    </source>
</evidence>
<evidence type="ECO:0000256" key="5">
    <source>
        <dbReference type="ARBA" id="ARBA00023329"/>
    </source>
</evidence>
<keyword evidence="5" id="KW-0968">Cytoplasmic vesicle</keyword>
<feature type="non-terminal residue" evidence="9">
    <location>
        <position position="90"/>
    </location>
</feature>
<accession>A0A7K7G674</accession>
<name>A0A7K7G674_ERIRU</name>
<comment type="caution">
    <text evidence="9">The sequence shown here is derived from an EMBL/GenBank/DDBJ whole genome shotgun (WGS) entry which is preliminary data.</text>
</comment>
<dbReference type="GO" id="GO:0005634">
    <property type="term" value="C:nucleus"/>
    <property type="evidence" value="ECO:0007669"/>
    <property type="project" value="TreeGrafter"/>
</dbReference>
<dbReference type="InterPro" id="IPR009865">
    <property type="entry name" value="Proacrosin-bd"/>
</dbReference>
<proteinExistence type="predicted"/>
<keyword evidence="10" id="KW-1185">Reference proteome</keyword>
<evidence type="ECO:0000256" key="8">
    <source>
        <dbReference type="ARBA" id="ARBA00045517"/>
    </source>
</evidence>
<comment type="function">
    <text evidence="8">Acrosomal protein that maintains proacrosin (pro-ACR) as an enzymatically inactive zymogen in the acrosome. Involved also in the acrosome formation.</text>
</comment>
<evidence type="ECO:0000256" key="7">
    <source>
        <dbReference type="ARBA" id="ARBA00033453"/>
    </source>
</evidence>
<comment type="subcellular location">
    <subcellularLocation>
        <location evidence="1">Cytoplasmic vesicle</location>
        <location evidence="1">Secretory vesicle</location>
        <location evidence="1">Acrosome</location>
    </subcellularLocation>
</comment>
<dbReference type="GO" id="GO:0001669">
    <property type="term" value="C:acrosomal vesicle"/>
    <property type="evidence" value="ECO:0007669"/>
    <property type="project" value="UniProtKB-SubCell"/>
</dbReference>
<gene>
    <name evidence="9" type="primary">Acrbp_1</name>
    <name evidence="9" type="ORF">ERIRUB_R03454</name>
</gene>
<dbReference type="Pfam" id="PF07222">
    <property type="entry name" value="PBP_sp32"/>
    <property type="match status" value="1"/>
</dbReference>
<keyword evidence="3" id="KW-0597">Phosphoprotein</keyword>
<sequence length="90" mass="10442">AQKPGTPLSDQEYHQFFTLLQMTIQARTVCQLRELYGCMNSLVQKLDEFENHGVIPPGPICSKLPEKSFFLNFCTFSLYRCVTKNYFLKV</sequence>
<evidence type="ECO:0000313" key="9">
    <source>
        <dbReference type="EMBL" id="NWY65090.1"/>
    </source>
</evidence>
<dbReference type="PANTHER" id="PTHR21362:SF1">
    <property type="entry name" value="ACROSIN-BINDING PROTEIN"/>
    <property type="match status" value="1"/>
</dbReference>
<dbReference type="PANTHER" id="PTHR21362">
    <property type="entry name" value="ACROSIN-BINDING PROTEIN"/>
    <property type="match status" value="1"/>
</dbReference>
<protein>
    <recommendedName>
        <fullName evidence="2">Acrosin-binding protein</fullName>
    </recommendedName>
    <alternativeName>
        <fullName evidence="6">Acrosin-binding protein, 60 kDa form</fullName>
    </alternativeName>
    <alternativeName>
        <fullName evidence="7">Proacrosin-binding protein sp32</fullName>
    </alternativeName>
</protein>